<sequence length="646" mass="65640">MGYGLGIDLGTTFTAAAVSGQSGTRVVPLGRDVVAPSTVFAGADGALLTGDAAEAAAVADPKRVSRGHKRRLGDPAPLVVGGAPYAPSALLAAQLRDVVAAVTAHEGGPPDAVVLTCPAVWGPYRREHFDEVHRLAGLTGVRVVTEPEAAATHYSAERRLGDGELIAVYDLGGGTFDATVLRAQDDGMRILGTPEGVERLGGIDFDQAVLAHLDALLDGALTALDPAAPDTPAVLAAARALCVEAKQQLSTEPDVTLPSPLPGDTRQVTITRLRFNDMVRHSVSLTTEALHRTIHSAGLRPDDLTGVLLAGGSSRIPLVAQMVSATFGKPIHVGLHPKLTVALGAAAIARNIASAPAPARQSPVTGAAVGAPPVGAARATPPTGSARAASSKRKRPWLVPAAAVLAVVAVGTTAALAFSGDPRGDERAAGVSSAQSPAPGSAQPSASGSASPSTVRQRAVSGPELEVYGGRGATAYRGMLGSAEDDWAGTAIGDDNTAAYQAISASPDGAAGLRVTWSGTAPGQVYLQHTDGGTDLSTYADVPSALVIDLTLHQEPTATTALAVHCVYPCAAELDATALLRRLPIGAERSVKIPITCFTAAGLDPKKVNTPFLLTTAGRLDATLHHVRWVPGAAQDPDATPCEALG</sequence>
<keyword evidence="4" id="KW-0346">Stress response</keyword>
<evidence type="ECO:0000256" key="7">
    <source>
        <dbReference type="SAM" id="MobiDB-lite"/>
    </source>
</evidence>
<name>A0ABU1PS25_9PSEU</name>
<dbReference type="InterPro" id="IPR018181">
    <property type="entry name" value="Heat_shock_70_CS"/>
</dbReference>
<proteinExistence type="inferred from homology"/>
<dbReference type="Gene3D" id="3.90.640.10">
    <property type="entry name" value="Actin, Chain A, domain 4"/>
    <property type="match status" value="1"/>
</dbReference>
<dbReference type="InterPro" id="IPR043129">
    <property type="entry name" value="ATPase_NBD"/>
</dbReference>
<keyword evidence="2 6" id="KW-0547">Nucleotide-binding</keyword>
<evidence type="ECO:0000313" key="10">
    <source>
        <dbReference type="Proteomes" id="UP001268819"/>
    </source>
</evidence>
<evidence type="ECO:0000259" key="8">
    <source>
        <dbReference type="Pfam" id="PF18559"/>
    </source>
</evidence>
<feature type="region of interest" description="Disordered" evidence="7">
    <location>
        <begin position="418"/>
        <end position="466"/>
    </location>
</feature>
<dbReference type="PRINTS" id="PR00301">
    <property type="entry name" value="HEATSHOCK70"/>
</dbReference>
<evidence type="ECO:0000256" key="1">
    <source>
        <dbReference type="ARBA" id="ARBA00007381"/>
    </source>
</evidence>
<dbReference type="InterPro" id="IPR041443">
    <property type="entry name" value="Exop_C"/>
</dbReference>
<evidence type="ECO:0000313" key="9">
    <source>
        <dbReference type="EMBL" id="MDR6593446.1"/>
    </source>
</evidence>
<reference evidence="9 10" key="1">
    <citation type="submission" date="2023-07" db="EMBL/GenBank/DDBJ databases">
        <title>Sequencing the genomes of 1000 actinobacteria strains.</title>
        <authorList>
            <person name="Klenk H.-P."/>
        </authorList>
    </citation>
    <scope>NUCLEOTIDE SEQUENCE [LARGE SCALE GENOMIC DNA]</scope>
    <source>
        <strain evidence="9 10">DSM 43749</strain>
    </source>
</reference>
<evidence type="ECO:0000256" key="3">
    <source>
        <dbReference type="ARBA" id="ARBA00022840"/>
    </source>
</evidence>
<dbReference type="Gene3D" id="2.60.120.430">
    <property type="entry name" value="Galactose-binding lectin"/>
    <property type="match status" value="1"/>
</dbReference>
<keyword evidence="5" id="KW-0143">Chaperone</keyword>
<dbReference type="Proteomes" id="UP001268819">
    <property type="component" value="Unassembled WGS sequence"/>
</dbReference>
<dbReference type="PANTHER" id="PTHR19375">
    <property type="entry name" value="HEAT SHOCK PROTEIN 70KDA"/>
    <property type="match status" value="1"/>
</dbReference>
<dbReference type="PROSITE" id="PS00329">
    <property type="entry name" value="HSP70_2"/>
    <property type="match status" value="1"/>
</dbReference>
<evidence type="ECO:0000256" key="5">
    <source>
        <dbReference type="ARBA" id="ARBA00023186"/>
    </source>
</evidence>
<accession>A0ABU1PS25</accession>
<keyword evidence="3 6" id="KW-0067">ATP-binding</keyword>
<feature type="compositionally biased region" description="Low complexity" evidence="7">
    <location>
        <begin position="429"/>
        <end position="453"/>
    </location>
</feature>
<dbReference type="PROSITE" id="PS01036">
    <property type="entry name" value="HSP70_3"/>
    <property type="match status" value="1"/>
</dbReference>
<gene>
    <name evidence="9" type="ORF">J2S66_001830</name>
</gene>
<organism evidence="9 10">
    <name type="scientific">Saccharothrix longispora</name>
    <dbReference type="NCBI Taxonomy" id="33920"/>
    <lineage>
        <taxon>Bacteria</taxon>
        <taxon>Bacillati</taxon>
        <taxon>Actinomycetota</taxon>
        <taxon>Actinomycetes</taxon>
        <taxon>Pseudonocardiales</taxon>
        <taxon>Pseudonocardiaceae</taxon>
        <taxon>Saccharothrix</taxon>
    </lineage>
</organism>
<dbReference type="Pfam" id="PF18559">
    <property type="entry name" value="Exop_C"/>
    <property type="match status" value="1"/>
</dbReference>
<feature type="compositionally biased region" description="Low complexity" evidence="7">
    <location>
        <begin position="356"/>
        <end position="384"/>
    </location>
</feature>
<comment type="caution">
    <text evidence="9">The sequence shown here is derived from an EMBL/GenBank/DDBJ whole genome shotgun (WGS) entry which is preliminary data.</text>
</comment>
<feature type="region of interest" description="Disordered" evidence="7">
    <location>
        <begin position="356"/>
        <end position="393"/>
    </location>
</feature>
<dbReference type="Gene3D" id="3.30.420.40">
    <property type="match status" value="2"/>
</dbReference>
<dbReference type="SUPFAM" id="SSF53067">
    <property type="entry name" value="Actin-like ATPase domain"/>
    <property type="match status" value="2"/>
</dbReference>
<protein>
    <submittedName>
        <fullName evidence="9">Actin-like ATPase involved in cell morphogenesis</fullName>
    </submittedName>
</protein>
<dbReference type="RefSeq" id="WP_310306170.1">
    <property type="nucleotide sequence ID" value="NZ_BAAAXB010000001.1"/>
</dbReference>
<comment type="similarity">
    <text evidence="1 6">Belongs to the heat shock protein 70 family.</text>
</comment>
<dbReference type="Pfam" id="PF00012">
    <property type="entry name" value="HSP70"/>
    <property type="match status" value="1"/>
</dbReference>
<dbReference type="InterPro" id="IPR013126">
    <property type="entry name" value="Hsp_70_fam"/>
</dbReference>
<feature type="domain" description="ExoP galactose-binding-like" evidence="8">
    <location>
        <begin position="511"/>
        <end position="629"/>
    </location>
</feature>
<evidence type="ECO:0000256" key="4">
    <source>
        <dbReference type="ARBA" id="ARBA00023016"/>
    </source>
</evidence>
<evidence type="ECO:0000256" key="6">
    <source>
        <dbReference type="RuleBase" id="RU003322"/>
    </source>
</evidence>
<dbReference type="EMBL" id="JAVDSG010000001">
    <property type="protein sequence ID" value="MDR6593446.1"/>
    <property type="molecule type" value="Genomic_DNA"/>
</dbReference>
<evidence type="ECO:0000256" key="2">
    <source>
        <dbReference type="ARBA" id="ARBA00022741"/>
    </source>
</evidence>
<keyword evidence="10" id="KW-1185">Reference proteome</keyword>